<dbReference type="Pfam" id="PF08335">
    <property type="entry name" value="GlnD_UR_UTase"/>
    <property type="match status" value="2"/>
</dbReference>
<feature type="domain" description="Glutamate-ammonia ligase adenylyltransferase repeated" evidence="8">
    <location>
        <begin position="569"/>
        <end position="811"/>
    </location>
</feature>
<comment type="similarity">
    <text evidence="7">Belongs to the GlnE family.</text>
</comment>
<keyword evidence="2 7" id="KW-0548">Nucleotidyltransferase</keyword>
<proteinExistence type="inferred from homology"/>
<keyword evidence="5 7" id="KW-0460">Magnesium</keyword>
<accession>A0ABU8XNL4</accession>
<evidence type="ECO:0000256" key="7">
    <source>
        <dbReference type="HAMAP-Rule" id="MF_00802"/>
    </source>
</evidence>
<protein>
    <recommendedName>
        <fullName evidence="7">Bifunctional glutamine synthetase adenylyltransferase/adenylyl-removing enzyme</fullName>
    </recommendedName>
    <alternativeName>
        <fullName evidence="7">ATP:glutamine synthetase adenylyltransferase</fullName>
    </alternativeName>
    <alternativeName>
        <fullName evidence="7">ATase</fullName>
    </alternativeName>
    <domain>
        <recommendedName>
            <fullName evidence="7">Glutamine synthetase adenylyl-L-tyrosine phosphorylase</fullName>
            <ecNumber evidence="7">2.7.7.89</ecNumber>
        </recommendedName>
        <alternativeName>
            <fullName evidence="7">Adenylyl removase</fullName>
            <shortName evidence="7">AR</shortName>
            <shortName evidence="7">AT-N</shortName>
        </alternativeName>
    </domain>
    <domain>
        <recommendedName>
            <fullName evidence="7">Glutamine synthetase adenylyl transferase</fullName>
            <ecNumber evidence="7">2.7.7.42</ecNumber>
        </recommendedName>
        <alternativeName>
            <fullName evidence="7">Adenylyl transferase</fullName>
            <shortName evidence="7">AT</shortName>
            <shortName evidence="7">AT-C</shortName>
        </alternativeName>
    </domain>
</protein>
<dbReference type="Proteomes" id="UP001375743">
    <property type="component" value="Unassembled WGS sequence"/>
</dbReference>
<dbReference type="EMBL" id="JBBLZC010000005">
    <property type="protein sequence ID" value="MEK0082767.1"/>
    <property type="molecule type" value="Genomic_DNA"/>
</dbReference>
<dbReference type="Gene3D" id="1.20.120.330">
    <property type="entry name" value="Nucleotidyltransferases domain 2"/>
    <property type="match status" value="2"/>
</dbReference>
<comment type="caution">
    <text evidence="10">The sequence shown here is derived from an EMBL/GenBank/DDBJ whole genome shotgun (WGS) entry which is preliminary data.</text>
</comment>
<dbReference type="SUPFAM" id="SSF81593">
    <property type="entry name" value="Nucleotidyltransferase substrate binding subunit/domain"/>
    <property type="match status" value="2"/>
</dbReference>
<comment type="catalytic activity">
    <reaction evidence="7">
        <text>[glutamine synthetase]-L-tyrosine + ATP = [glutamine synthetase]-O(4)-(5'-adenylyl)-L-tyrosine + diphosphate</text>
        <dbReference type="Rhea" id="RHEA:18589"/>
        <dbReference type="Rhea" id="RHEA-COMP:10660"/>
        <dbReference type="Rhea" id="RHEA-COMP:10661"/>
        <dbReference type="ChEBI" id="CHEBI:30616"/>
        <dbReference type="ChEBI" id="CHEBI:33019"/>
        <dbReference type="ChEBI" id="CHEBI:46858"/>
        <dbReference type="ChEBI" id="CHEBI:83624"/>
        <dbReference type="EC" id="2.7.7.42"/>
    </reaction>
</comment>
<feature type="domain" description="Glutamate-ammonia ligase adenylyltransferase repeated" evidence="8">
    <location>
        <begin position="54"/>
        <end position="296"/>
    </location>
</feature>
<dbReference type="Pfam" id="PF03710">
    <property type="entry name" value="GlnE"/>
    <property type="match status" value="2"/>
</dbReference>
<dbReference type="InterPro" id="IPR005190">
    <property type="entry name" value="GlnE_rpt_dom"/>
</dbReference>
<evidence type="ECO:0000256" key="5">
    <source>
        <dbReference type="ARBA" id="ARBA00022842"/>
    </source>
</evidence>
<keyword evidence="11" id="KW-1185">Reference proteome</keyword>
<dbReference type="GO" id="GO:0047388">
    <property type="term" value="F:[glutamine synthetase]-adenylyl-L-tyrosine phosphorylase activity"/>
    <property type="evidence" value="ECO:0007669"/>
    <property type="project" value="UniProtKB-EC"/>
</dbReference>
<evidence type="ECO:0000256" key="4">
    <source>
        <dbReference type="ARBA" id="ARBA00022840"/>
    </source>
</evidence>
<comment type="catalytic activity">
    <reaction evidence="7">
        <text>[glutamine synthetase]-O(4)-(5'-adenylyl)-L-tyrosine + phosphate = [glutamine synthetase]-L-tyrosine + ADP</text>
        <dbReference type="Rhea" id="RHEA:43716"/>
        <dbReference type="Rhea" id="RHEA-COMP:10660"/>
        <dbReference type="Rhea" id="RHEA-COMP:10661"/>
        <dbReference type="ChEBI" id="CHEBI:43474"/>
        <dbReference type="ChEBI" id="CHEBI:46858"/>
        <dbReference type="ChEBI" id="CHEBI:83624"/>
        <dbReference type="ChEBI" id="CHEBI:456216"/>
        <dbReference type="EC" id="2.7.7.89"/>
    </reaction>
</comment>
<feature type="region of interest" description="Adenylyl removase" evidence="7">
    <location>
        <begin position="1"/>
        <end position="463"/>
    </location>
</feature>
<dbReference type="Gene3D" id="3.30.460.10">
    <property type="entry name" value="Beta Polymerase, domain 2"/>
    <property type="match status" value="2"/>
</dbReference>
<evidence type="ECO:0000256" key="3">
    <source>
        <dbReference type="ARBA" id="ARBA00022741"/>
    </source>
</evidence>
<dbReference type="InterPro" id="IPR043519">
    <property type="entry name" value="NT_sf"/>
</dbReference>
<keyword evidence="4 7" id="KW-0067">ATP-binding</keyword>
<evidence type="ECO:0000259" key="8">
    <source>
        <dbReference type="Pfam" id="PF03710"/>
    </source>
</evidence>
<dbReference type="SUPFAM" id="SSF81301">
    <property type="entry name" value="Nucleotidyltransferase"/>
    <property type="match status" value="2"/>
</dbReference>
<dbReference type="NCBIfam" id="NF010706">
    <property type="entry name" value="PRK14108.1"/>
    <property type="match status" value="1"/>
</dbReference>
<evidence type="ECO:0000313" key="11">
    <source>
        <dbReference type="Proteomes" id="UP001375743"/>
    </source>
</evidence>
<dbReference type="EC" id="2.7.7.42" evidence="7"/>
<dbReference type="PANTHER" id="PTHR30621:SF0">
    <property type="entry name" value="BIFUNCTIONAL GLUTAMINE SYNTHETASE ADENYLYLTRANSFERASE_ADENYLYL-REMOVING ENZYME"/>
    <property type="match status" value="1"/>
</dbReference>
<feature type="domain" description="PII-uridylyltransferase/Glutamine-synthetase adenylyltransferase" evidence="9">
    <location>
        <begin position="318"/>
        <end position="458"/>
    </location>
</feature>
<dbReference type="RefSeq" id="WP_418158621.1">
    <property type="nucleotide sequence ID" value="NZ_JBBLZC010000005.1"/>
</dbReference>
<dbReference type="InterPro" id="IPR023057">
    <property type="entry name" value="GlnE"/>
</dbReference>
<dbReference type="InterPro" id="IPR013546">
    <property type="entry name" value="PII_UdlTrfase/GS_AdlTrfase"/>
</dbReference>
<reference evidence="10 11" key="1">
    <citation type="submission" date="2024-01" db="EMBL/GenBank/DDBJ databases">
        <title>Multi-omics insights into the function and evolution of sodium benzoate biodegradation pathways in Benzoatithermus flavus gen. nov., sp. nov. from hot spring.</title>
        <authorList>
            <person name="Hu C.-J."/>
            <person name="Li W.-J."/>
        </authorList>
    </citation>
    <scope>NUCLEOTIDE SEQUENCE [LARGE SCALE GENOMIC DNA]</scope>
    <source>
        <strain evidence="10 11">SYSU G07066</strain>
    </source>
</reference>
<dbReference type="EC" id="2.7.7.89" evidence="7"/>
<evidence type="ECO:0000259" key="9">
    <source>
        <dbReference type="Pfam" id="PF08335"/>
    </source>
</evidence>
<name>A0ABU8XNL4_9PROT</name>
<feature type="domain" description="PII-uridylyltransferase/Glutamine-synthetase adenylyltransferase" evidence="9">
    <location>
        <begin position="845"/>
        <end position="978"/>
    </location>
</feature>
<dbReference type="Gene3D" id="1.20.120.1510">
    <property type="match status" value="1"/>
</dbReference>
<dbReference type="PANTHER" id="PTHR30621">
    <property type="entry name" value="GLUTAMINE SYNTHETASE ADENYLYLTRANSFERASE"/>
    <property type="match status" value="1"/>
</dbReference>
<evidence type="ECO:0000256" key="6">
    <source>
        <dbReference type="ARBA" id="ARBA00023268"/>
    </source>
</evidence>
<comment type="cofactor">
    <cofactor evidence="7">
        <name>Mg(2+)</name>
        <dbReference type="ChEBI" id="CHEBI:18420"/>
    </cofactor>
</comment>
<evidence type="ECO:0000313" key="10">
    <source>
        <dbReference type="EMBL" id="MEK0082767.1"/>
    </source>
</evidence>
<keyword evidence="6 7" id="KW-0511">Multifunctional enzyme</keyword>
<sequence>MSTSVLSRPRVADAAMAERGLKRWQLLAEASSDRELAAFVRDTLVPGSAAHALLEGVFGSSPFLSECLVLEPGVLRLLLERGPDEAHAVLRAELDTVPVGDRTRLMMALRRQRRRHALLIALCDLTGAWSLEQVTAALTELADRSVQLGLDHLLLEGAKRGEIALVNEVAPAEGAGIFVLGMGKHGARELNFSSDIDLIVLFDEERLPYRGPESGIAFCVRLTRGLVYLLETRTKDGYVFRTDLRLRPHPPGHPLALSSEAAEIYYERHGQNWERAALIKARVVAGDRVAGERFLKTLVPFIWRKHLDYAAIRDIHSIKRQINAHRGYGTIRVLGHDLKVGRGGIREIEFFAQTQQLILGGRVPELRLPQTCAALRALAARRWVDEAAAAELTRCYEILRSLEHRVQMVADKQTQALPEREADFQKLAAFAGFADAGELERLLLDTFLTVERHYAALFESEPDLGAGGSLVFTGTADDPETLKTLAEMGFKEPSQISARIREWHHGHIRATRSTRARELLTELMPSLLKALQQQPDGDAAFRLFDEFVTGLPAGVQLFSLFRANPELLKLLTDLMGTAPRLARHLSRNVDLFDAMLTPDFFERLPGRPMLEAELRSKLADARDLQDILDICRRWAHGRQFQAGLQVLLGIAPAGAASRALAAIAEVVIAALLPAAESWLVAQHGAIEGGAFAVIGLGKLGSHELTVGSDLDLVFVYDAAEDAVSQGAKPLPAATYYARLGQRLVSALTAKTSEGQLYEIDMRLRPSGNVGPVATSLANFARYHAETAQTWEQQALTRARAIAGDPALCRKVEDAIWANLARPREPGPLGQAVRAMRERIFKEHGSEDPWNLKHARGGIVEIEFTAQYLKLLHAHAVPGLRTTETQVIFAVVRDEGLLPPDEAEGLARAHALHQCLQAVLRLSLSDRFEPKAAPPRLLEALVRAAALALEGEPPPEDFATLARRLVESQADVRQIFARLCPPA</sequence>
<evidence type="ECO:0000256" key="1">
    <source>
        <dbReference type="ARBA" id="ARBA00022679"/>
    </source>
</evidence>
<organism evidence="10 11">
    <name type="scientific">Benzoatithermus flavus</name>
    <dbReference type="NCBI Taxonomy" id="3108223"/>
    <lineage>
        <taxon>Bacteria</taxon>
        <taxon>Pseudomonadati</taxon>
        <taxon>Pseudomonadota</taxon>
        <taxon>Alphaproteobacteria</taxon>
        <taxon>Geminicoccales</taxon>
        <taxon>Geminicoccaceae</taxon>
        <taxon>Benzoatithermus</taxon>
    </lineage>
</organism>
<comment type="function">
    <text evidence="7">Involved in the regulation of glutamine synthetase GlnA, a key enzyme in the process to assimilate ammonia. When cellular nitrogen levels are high, the C-terminal adenylyl transferase (AT) inactivates GlnA by covalent transfer of an adenylyl group from ATP to specific tyrosine residue of GlnA, thus reducing its activity. Conversely, when nitrogen levels are low, the N-terminal adenylyl removase (AR) activates GlnA by removing the adenylyl group by phosphorolysis, increasing its activity. The regulatory region of GlnE binds the signal transduction protein PII (GlnB) which indicates the nitrogen status of the cell.</text>
</comment>
<dbReference type="CDD" id="cd05401">
    <property type="entry name" value="NT_GlnE_GlnD_like"/>
    <property type="match status" value="2"/>
</dbReference>
<dbReference type="NCBIfam" id="NF008292">
    <property type="entry name" value="PRK11072.1"/>
    <property type="match status" value="1"/>
</dbReference>
<feature type="region of interest" description="Adenylyl transferase" evidence="7">
    <location>
        <begin position="467"/>
        <end position="982"/>
    </location>
</feature>
<dbReference type="HAMAP" id="MF_00802">
    <property type="entry name" value="GlnE"/>
    <property type="match status" value="1"/>
</dbReference>
<keyword evidence="3 7" id="KW-0547">Nucleotide-binding</keyword>
<keyword evidence="1 7" id="KW-0808">Transferase</keyword>
<evidence type="ECO:0000256" key="2">
    <source>
        <dbReference type="ARBA" id="ARBA00022695"/>
    </source>
</evidence>
<gene>
    <name evidence="7" type="primary">glnE</name>
    <name evidence="10" type="ORF">U1T56_06375</name>
</gene>